<keyword evidence="2" id="KW-1185">Reference proteome</keyword>
<comment type="caution">
    <text evidence="1">The sequence shown here is derived from an EMBL/GenBank/DDBJ whole genome shotgun (WGS) entry which is preliminary data.</text>
</comment>
<dbReference type="AlphaFoldDB" id="A0A8H5D5L3"/>
<evidence type="ECO:0000313" key="2">
    <source>
        <dbReference type="Proteomes" id="UP000518752"/>
    </source>
</evidence>
<sequence length="210" mass="23553">MLPVKLYLFPLRFHDFTVSIHTRASLLYTPPKFAEVYSRIISPYDPNEFFIKLSICGLPDRYPLLVSNLKQGFPLGHMPILCKTIIKNHSSTLKFTEAVEAYISEESTAGRMLGSFSNEEAELVLRGPFVLSPLIVSEQTQGPGKPLKLQVCCNFSKDGIYSSGPPFPSVNSYIEKELFPTTFDSAAIVAKWNRRHSNSDPNSTHLPAFH</sequence>
<dbReference type="EMBL" id="JAACJN010000268">
    <property type="protein sequence ID" value="KAF5353628.1"/>
    <property type="molecule type" value="Genomic_DNA"/>
</dbReference>
<name>A0A8H5D5L3_9AGAR</name>
<dbReference type="Proteomes" id="UP000518752">
    <property type="component" value="Unassembled WGS sequence"/>
</dbReference>
<evidence type="ECO:0000313" key="1">
    <source>
        <dbReference type="EMBL" id="KAF5353628.1"/>
    </source>
</evidence>
<organism evidence="1 2">
    <name type="scientific">Collybiopsis confluens</name>
    <dbReference type="NCBI Taxonomy" id="2823264"/>
    <lineage>
        <taxon>Eukaryota</taxon>
        <taxon>Fungi</taxon>
        <taxon>Dikarya</taxon>
        <taxon>Basidiomycota</taxon>
        <taxon>Agaricomycotina</taxon>
        <taxon>Agaricomycetes</taxon>
        <taxon>Agaricomycetidae</taxon>
        <taxon>Agaricales</taxon>
        <taxon>Marasmiineae</taxon>
        <taxon>Omphalotaceae</taxon>
        <taxon>Collybiopsis</taxon>
    </lineage>
</organism>
<dbReference type="OrthoDB" id="2911807at2759"/>
<protein>
    <submittedName>
        <fullName evidence="1">Uncharacterized protein</fullName>
    </submittedName>
</protein>
<gene>
    <name evidence="1" type="ORF">D9757_012452</name>
</gene>
<reference evidence="1 2" key="1">
    <citation type="journal article" date="2020" name="ISME J.">
        <title>Uncovering the hidden diversity of litter-decomposition mechanisms in mushroom-forming fungi.</title>
        <authorList>
            <person name="Floudas D."/>
            <person name="Bentzer J."/>
            <person name="Ahren D."/>
            <person name="Johansson T."/>
            <person name="Persson P."/>
            <person name="Tunlid A."/>
        </authorList>
    </citation>
    <scope>NUCLEOTIDE SEQUENCE [LARGE SCALE GENOMIC DNA]</scope>
    <source>
        <strain evidence="1 2">CBS 406.79</strain>
    </source>
</reference>
<proteinExistence type="predicted"/>
<accession>A0A8H5D5L3</accession>